<feature type="region of interest" description="Disordered" evidence="1">
    <location>
        <begin position="1"/>
        <end position="23"/>
    </location>
</feature>
<gene>
    <name evidence="3" type="primary">LOC106818972</name>
</gene>
<feature type="non-terminal residue" evidence="3">
    <location>
        <position position="149"/>
    </location>
</feature>
<evidence type="ECO:0000313" key="3">
    <source>
        <dbReference type="RefSeq" id="XP_014679123.1"/>
    </source>
</evidence>
<sequence length="149" mass="16586">MGNGASSAACSTTQPHLQSPQLPQQIVVDGETLELSRVRSLIPELRADVRRQRDLLARYETERVEHQTALRERDDEVGRLRAEVDKLKSVLAQTAHKERPDLLSTIDEGATVGGPDAGRNKKQGVSGESSDKQARQAVHIELRRIQKEF</sequence>
<reference evidence="3" key="1">
    <citation type="submission" date="2025-08" db="UniProtKB">
        <authorList>
            <consortium name="RefSeq"/>
        </authorList>
    </citation>
    <scope>IDENTIFICATION</scope>
</reference>
<keyword evidence="2" id="KW-1185">Reference proteome</keyword>
<name>A0ABM1F3V2_PRICU</name>
<dbReference type="GeneID" id="106818972"/>
<accession>A0ABM1F3V2</accession>
<feature type="region of interest" description="Disordered" evidence="1">
    <location>
        <begin position="99"/>
        <end position="137"/>
    </location>
</feature>
<dbReference type="Proteomes" id="UP000695022">
    <property type="component" value="Unplaced"/>
</dbReference>
<protein>
    <submittedName>
        <fullName evidence="3">Uncharacterized protein LOC106818972</fullName>
    </submittedName>
</protein>
<feature type="compositionally biased region" description="Polar residues" evidence="1">
    <location>
        <begin position="1"/>
        <end position="13"/>
    </location>
</feature>
<feature type="compositionally biased region" description="Low complexity" evidence="1">
    <location>
        <begin position="14"/>
        <end position="23"/>
    </location>
</feature>
<evidence type="ECO:0000256" key="1">
    <source>
        <dbReference type="SAM" id="MobiDB-lite"/>
    </source>
</evidence>
<dbReference type="RefSeq" id="XP_014679123.1">
    <property type="nucleotide sequence ID" value="XM_014823637.1"/>
</dbReference>
<organism evidence="2 3">
    <name type="scientific">Priapulus caudatus</name>
    <name type="common">Priapulid worm</name>
    <dbReference type="NCBI Taxonomy" id="37621"/>
    <lineage>
        <taxon>Eukaryota</taxon>
        <taxon>Metazoa</taxon>
        <taxon>Ecdysozoa</taxon>
        <taxon>Scalidophora</taxon>
        <taxon>Priapulida</taxon>
        <taxon>Priapulimorpha</taxon>
        <taxon>Priapulimorphida</taxon>
        <taxon>Priapulidae</taxon>
        <taxon>Priapulus</taxon>
    </lineage>
</organism>
<evidence type="ECO:0000313" key="2">
    <source>
        <dbReference type="Proteomes" id="UP000695022"/>
    </source>
</evidence>
<proteinExistence type="predicted"/>